<keyword evidence="3" id="KW-1185">Reference proteome</keyword>
<sequence length="404" mass="43904">MTRGTPLRLLVVSPSHDVFEPTTGTGARLHELASRLADRHRVSVLCPAEFAAEPPDWVDAAYGFDRFGPGYLTDLNPLFLRAVRRALDSEPFDVLHVALPKGVVASKLAVRAGGHEAAVVYAAQNVEAEHARDVDDPTLPVYKRLVGSRLIPRIERVSLAAADYVTTVSERDRETFVRRFGVDPDRILAVPTGTTVPEPATLADPAERRRELGLDDRPTLVFHGSYSHPPNREAVSALVERVVPGLRDRGVDVQLLLVGDGMPAVDDSAVTTAGFVEDLYGTLAAADAAVVPIRHGGGTKTKVFDYLGVGLPIVTTEKGAEGIELVDGEHALVVADVDESFVDAVAQVVTDDELGRRLSEASRTLARERYAWGRSVDRLAGFYEGLVWRDRTDPEERERARTVG</sequence>
<dbReference type="AlphaFoldDB" id="A0ABD6DNW8"/>
<evidence type="ECO:0000259" key="1">
    <source>
        <dbReference type="Pfam" id="PF13439"/>
    </source>
</evidence>
<dbReference type="Proteomes" id="UP001597034">
    <property type="component" value="Unassembled WGS sequence"/>
</dbReference>
<protein>
    <submittedName>
        <fullName evidence="2">Glycosyltransferase family 4 protein</fullName>
        <ecNumber evidence="2">2.4.-.-</ecNumber>
    </submittedName>
</protein>
<dbReference type="EC" id="2.4.-.-" evidence="2"/>
<dbReference type="SUPFAM" id="SSF53756">
    <property type="entry name" value="UDP-Glycosyltransferase/glycogen phosphorylase"/>
    <property type="match status" value="1"/>
</dbReference>
<dbReference type="PANTHER" id="PTHR12526:SF600">
    <property type="entry name" value="GLYCOSYL TRANSFERASE GROUP 1"/>
    <property type="match status" value="1"/>
</dbReference>
<accession>A0ABD6DNW8</accession>
<dbReference type="InterPro" id="IPR028098">
    <property type="entry name" value="Glyco_trans_4-like_N"/>
</dbReference>
<evidence type="ECO:0000313" key="3">
    <source>
        <dbReference type="Proteomes" id="UP001597034"/>
    </source>
</evidence>
<comment type="caution">
    <text evidence="2">The sequence shown here is derived from an EMBL/GenBank/DDBJ whole genome shotgun (WGS) entry which is preliminary data.</text>
</comment>
<proteinExistence type="predicted"/>
<gene>
    <name evidence="2" type="ORF">ACFSBL_18730</name>
</gene>
<dbReference type="CDD" id="cd03801">
    <property type="entry name" value="GT4_PimA-like"/>
    <property type="match status" value="1"/>
</dbReference>
<dbReference type="Pfam" id="PF13692">
    <property type="entry name" value="Glyco_trans_1_4"/>
    <property type="match status" value="1"/>
</dbReference>
<organism evidence="2 3">
    <name type="scientific">Haloarchaeobius litoreus</name>
    <dbReference type="NCBI Taxonomy" id="755306"/>
    <lineage>
        <taxon>Archaea</taxon>
        <taxon>Methanobacteriati</taxon>
        <taxon>Methanobacteriota</taxon>
        <taxon>Stenosarchaea group</taxon>
        <taxon>Halobacteria</taxon>
        <taxon>Halobacteriales</taxon>
        <taxon>Halorubellaceae</taxon>
        <taxon>Haloarchaeobius</taxon>
    </lineage>
</organism>
<dbReference type="Gene3D" id="3.40.50.2000">
    <property type="entry name" value="Glycogen Phosphorylase B"/>
    <property type="match status" value="2"/>
</dbReference>
<dbReference type="GO" id="GO:0016757">
    <property type="term" value="F:glycosyltransferase activity"/>
    <property type="evidence" value="ECO:0007669"/>
    <property type="project" value="UniProtKB-KW"/>
</dbReference>
<dbReference type="Pfam" id="PF13439">
    <property type="entry name" value="Glyco_transf_4"/>
    <property type="match status" value="1"/>
</dbReference>
<keyword evidence="2" id="KW-0808">Transferase</keyword>
<dbReference type="EMBL" id="JBHUDO010000004">
    <property type="protein sequence ID" value="MFD1647732.1"/>
    <property type="molecule type" value="Genomic_DNA"/>
</dbReference>
<reference evidence="2 3" key="1">
    <citation type="journal article" date="2019" name="Int. J. Syst. Evol. Microbiol.">
        <title>The Global Catalogue of Microorganisms (GCM) 10K type strain sequencing project: providing services to taxonomists for standard genome sequencing and annotation.</title>
        <authorList>
            <consortium name="The Broad Institute Genomics Platform"/>
            <consortium name="The Broad Institute Genome Sequencing Center for Infectious Disease"/>
            <person name="Wu L."/>
            <person name="Ma J."/>
        </authorList>
    </citation>
    <scope>NUCLEOTIDE SEQUENCE [LARGE SCALE GENOMIC DNA]</scope>
    <source>
        <strain evidence="2 3">CGMCC 1.10390</strain>
    </source>
</reference>
<dbReference type="RefSeq" id="WP_256401789.1">
    <property type="nucleotide sequence ID" value="NZ_JANHJR010000004.1"/>
</dbReference>
<feature type="domain" description="Glycosyltransferase subfamily 4-like N-terminal" evidence="1">
    <location>
        <begin position="24"/>
        <end position="193"/>
    </location>
</feature>
<dbReference type="PANTHER" id="PTHR12526">
    <property type="entry name" value="GLYCOSYLTRANSFERASE"/>
    <property type="match status" value="1"/>
</dbReference>
<evidence type="ECO:0000313" key="2">
    <source>
        <dbReference type="EMBL" id="MFD1647732.1"/>
    </source>
</evidence>
<name>A0ABD6DNW8_9EURY</name>
<keyword evidence="2" id="KW-0328">Glycosyltransferase</keyword>